<evidence type="ECO:0000313" key="7">
    <source>
        <dbReference type="Proteomes" id="UP000069771"/>
    </source>
</evidence>
<dbReference type="GeneID" id="78477041"/>
<dbReference type="PANTHER" id="PTHR43099">
    <property type="entry name" value="UPF0053 PROTEIN YRKA"/>
    <property type="match status" value="1"/>
</dbReference>
<evidence type="ECO:0000256" key="3">
    <source>
        <dbReference type="PROSITE-ProRule" id="PRU00703"/>
    </source>
</evidence>
<dbReference type="Proteomes" id="UP000069771">
    <property type="component" value="Chromosome"/>
</dbReference>
<dbReference type="CDD" id="cd04590">
    <property type="entry name" value="CBS_pair_CorC_HlyC_assoc"/>
    <property type="match status" value="1"/>
</dbReference>
<keyword evidence="1" id="KW-0677">Repeat</keyword>
<feature type="transmembrane region" description="Helical" evidence="4">
    <location>
        <begin position="59"/>
        <end position="83"/>
    </location>
</feature>
<dbReference type="STRING" id="1702221.AALO17_01210"/>
<dbReference type="PROSITE" id="PS51371">
    <property type="entry name" value="CBS"/>
    <property type="match status" value="1"/>
</dbReference>
<keyword evidence="2 3" id="KW-0129">CBS domain</keyword>
<evidence type="ECO:0000256" key="2">
    <source>
        <dbReference type="ARBA" id="ARBA00023122"/>
    </source>
</evidence>
<dbReference type="OrthoDB" id="9798188at2"/>
<organism evidence="6 7">
    <name type="scientific">Faecalibaculum rodentium</name>
    <dbReference type="NCBI Taxonomy" id="1702221"/>
    <lineage>
        <taxon>Bacteria</taxon>
        <taxon>Bacillati</taxon>
        <taxon>Bacillota</taxon>
        <taxon>Erysipelotrichia</taxon>
        <taxon>Erysipelotrichales</taxon>
        <taxon>Erysipelotrichaceae</taxon>
        <taxon>Faecalibaculum</taxon>
    </lineage>
</organism>
<reference evidence="6 7" key="1">
    <citation type="journal article" date="2016" name="Gut Pathog.">
        <title>Whole genome sequencing of "Faecalibaculum rodentium" ALO17, isolated from C57BL/6J laboratory mouse feces.</title>
        <authorList>
            <person name="Lim S."/>
            <person name="Chang D.H."/>
            <person name="Ahn S."/>
            <person name="Kim B.C."/>
        </authorList>
    </citation>
    <scope>NUCLEOTIDE SEQUENCE [LARGE SCALE GENOMIC DNA]</scope>
    <source>
        <strain evidence="6 7">Alo17</strain>
    </source>
</reference>
<evidence type="ECO:0000313" key="6">
    <source>
        <dbReference type="EMBL" id="AMK53255.1"/>
    </source>
</evidence>
<dbReference type="SUPFAM" id="SSF54631">
    <property type="entry name" value="CBS-domain pair"/>
    <property type="match status" value="1"/>
</dbReference>
<dbReference type="InterPro" id="IPR044751">
    <property type="entry name" value="Ion_transp-like_CBS"/>
</dbReference>
<feature type="domain" description="CBS" evidence="5">
    <location>
        <begin position="224"/>
        <end position="286"/>
    </location>
</feature>
<sequence length="390" mass="43747">MESYPCIMAALLLAAALLQFGMPGLEGRPRSALRLTQVACVSAAAWLLAAFCLNRGLSIWFQILVGAALVYLVFFAVLFIPGLLARRSPEASDRLARGLMTIGSMLAVFSFFTKLPSVEDEDVSEDQIRELLAEADEEDIDEPQKELLENVFELDDTDVDEICTHRSQVVSLNMQDKARDWKQVIHDNRHTFYPIIGRNGEDVIGILDTRDYFRLANADLESVLTKCVDKPLFVAENMKADDLFRQMQKEKTYFAVVLDEYGGMTGIVTLHDIMETLFGRMQEADEAVLPDDIRQLSADTWEIMGSASLEDVAEALNVTLPVEDYDTFGGYVLGTYGFIPEDGTQLEIFLDPLSVQIFDIHHHRIGRTVVHRMASAENPENGKARQAKER</sequence>
<keyword evidence="4" id="KW-0472">Membrane</keyword>
<keyword evidence="4" id="KW-0812">Transmembrane</keyword>
<dbReference type="SUPFAM" id="SSF56176">
    <property type="entry name" value="FAD-binding/transporter-associated domain-like"/>
    <property type="match status" value="1"/>
</dbReference>
<dbReference type="PATRIC" id="fig|1702221.3.peg.112"/>
<evidence type="ECO:0000256" key="1">
    <source>
        <dbReference type="ARBA" id="ARBA00022737"/>
    </source>
</evidence>
<dbReference type="InterPro" id="IPR051676">
    <property type="entry name" value="UPF0053_domain"/>
</dbReference>
<dbReference type="RefSeq" id="WP_067554164.1">
    <property type="nucleotide sequence ID" value="NZ_CAMTBT010000098.1"/>
</dbReference>
<name>A0A140DRH8_9FIRM</name>
<dbReference type="InterPro" id="IPR046342">
    <property type="entry name" value="CBS_dom_sf"/>
</dbReference>
<keyword evidence="4" id="KW-1133">Transmembrane helix</keyword>
<dbReference type="InterPro" id="IPR016169">
    <property type="entry name" value="FAD-bd_PCMH_sub2"/>
</dbReference>
<dbReference type="InterPro" id="IPR000644">
    <property type="entry name" value="CBS_dom"/>
</dbReference>
<dbReference type="GO" id="GO:0050660">
    <property type="term" value="F:flavin adenine dinucleotide binding"/>
    <property type="evidence" value="ECO:0007669"/>
    <property type="project" value="InterPro"/>
</dbReference>
<dbReference type="Gene3D" id="3.30.465.10">
    <property type="match status" value="1"/>
</dbReference>
<evidence type="ECO:0000259" key="5">
    <source>
        <dbReference type="PROSITE" id="PS51371"/>
    </source>
</evidence>
<dbReference type="InterPro" id="IPR036318">
    <property type="entry name" value="FAD-bd_PCMH-like_sf"/>
</dbReference>
<protein>
    <recommendedName>
        <fullName evidence="5">CBS domain-containing protein</fullName>
    </recommendedName>
</protein>
<dbReference type="Pfam" id="PF00571">
    <property type="entry name" value="CBS"/>
    <property type="match status" value="1"/>
</dbReference>
<gene>
    <name evidence="6" type="ORF">AALO17_01210</name>
</gene>
<dbReference type="PANTHER" id="PTHR43099:SF5">
    <property type="entry name" value="HLYC_CORC FAMILY TRANSPORTER"/>
    <property type="match status" value="1"/>
</dbReference>
<dbReference type="InterPro" id="IPR005170">
    <property type="entry name" value="Transptr-assoc_dom"/>
</dbReference>
<dbReference type="EMBL" id="CP011391">
    <property type="protein sequence ID" value="AMK53255.1"/>
    <property type="molecule type" value="Genomic_DNA"/>
</dbReference>
<dbReference type="AlphaFoldDB" id="A0A140DRH8"/>
<proteinExistence type="predicted"/>
<keyword evidence="7" id="KW-1185">Reference proteome</keyword>
<dbReference type="Gene3D" id="3.10.580.10">
    <property type="entry name" value="CBS-domain"/>
    <property type="match status" value="1"/>
</dbReference>
<evidence type="ECO:0000256" key="4">
    <source>
        <dbReference type="SAM" id="Phobius"/>
    </source>
</evidence>
<accession>A0A140DRH8</accession>
<dbReference type="Pfam" id="PF03471">
    <property type="entry name" value="CorC_HlyC"/>
    <property type="match status" value="1"/>
</dbReference>
<dbReference type="KEGG" id="fro:AALO17_01210"/>
<feature type="transmembrane region" description="Helical" evidence="4">
    <location>
        <begin position="32"/>
        <end position="53"/>
    </location>
</feature>
<feature type="transmembrane region" description="Helical" evidence="4">
    <location>
        <begin position="6"/>
        <end position="25"/>
    </location>
</feature>
<dbReference type="SMART" id="SM01091">
    <property type="entry name" value="CorC_HlyC"/>
    <property type="match status" value="1"/>
</dbReference>